<evidence type="ECO:0000313" key="2">
    <source>
        <dbReference type="Proteomes" id="UP000198757"/>
    </source>
</evidence>
<accession>A0A1G6WVI4</accession>
<dbReference type="EMBL" id="FMZO01000012">
    <property type="protein sequence ID" value="SDD69799.1"/>
    <property type="molecule type" value="Genomic_DNA"/>
</dbReference>
<evidence type="ECO:0000313" key="1">
    <source>
        <dbReference type="EMBL" id="SDD69799.1"/>
    </source>
</evidence>
<keyword evidence="2" id="KW-1185">Reference proteome</keyword>
<organism evidence="1 2">
    <name type="scientific">Niabella drilacis (strain DSM 25811 / CCM 8410 / CCUG 62505 / LMG 26954 / E90)</name>
    <dbReference type="NCBI Taxonomy" id="1285928"/>
    <lineage>
        <taxon>Bacteria</taxon>
        <taxon>Pseudomonadati</taxon>
        <taxon>Bacteroidota</taxon>
        <taxon>Chitinophagia</taxon>
        <taxon>Chitinophagales</taxon>
        <taxon>Chitinophagaceae</taxon>
        <taxon>Niabella</taxon>
    </lineage>
</organism>
<dbReference type="Proteomes" id="UP000198757">
    <property type="component" value="Unassembled WGS sequence"/>
</dbReference>
<proteinExistence type="predicted"/>
<dbReference type="AlphaFoldDB" id="A0A1G6WVI4"/>
<name>A0A1G6WVI4_NIADE</name>
<reference evidence="2" key="1">
    <citation type="submission" date="2016-10" db="EMBL/GenBank/DDBJ databases">
        <authorList>
            <person name="Varghese N."/>
            <person name="Submissions S."/>
        </authorList>
    </citation>
    <scope>NUCLEOTIDE SEQUENCE [LARGE SCALE GENOMIC DNA]</scope>
    <source>
        <strain evidence="2">DSM 25811 / CCM 8410 / LMG 26954 / E90</strain>
    </source>
</reference>
<sequence length="83" mass="9560">MPDSRRCNRRFMGDSFALNPGRGSTRIRIIHQAFHARFIKENSLRVYQGSSREKTAVGRSFIYRSATHPMPWFPTISYGPTLA</sequence>
<dbReference type="STRING" id="1285928.SAMN04487894_11240"/>
<protein>
    <submittedName>
        <fullName evidence="1">Uncharacterized protein</fullName>
    </submittedName>
</protein>
<gene>
    <name evidence="1" type="ORF">SAMN04487894_11240</name>
</gene>